<sequence>MLKLHTEETEPTIQEIKENYSWVTLVLSKRFQDESKLTENQKNDLEKIHKPKARFDDISNYLDGVESFEAVKNIESPYPIGLVMFEMFKKNELDSLLIRAAQ</sequence>
<comment type="caution">
    <text evidence="1">The sequence shown here is derived from an EMBL/GenBank/DDBJ whole genome shotgun (WGS) entry which is preliminary data.</text>
</comment>
<gene>
    <name evidence="1" type="ORF">BP5796_08244</name>
</gene>
<proteinExistence type="predicted"/>
<evidence type="ECO:0000313" key="1">
    <source>
        <dbReference type="EMBL" id="RDW72210.1"/>
    </source>
</evidence>
<organism evidence="1 2">
    <name type="scientific">Coleophoma crateriformis</name>
    <dbReference type="NCBI Taxonomy" id="565419"/>
    <lineage>
        <taxon>Eukaryota</taxon>
        <taxon>Fungi</taxon>
        <taxon>Dikarya</taxon>
        <taxon>Ascomycota</taxon>
        <taxon>Pezizomycotina</taxon>
        <taxon>Leotiomycetes</taxon>
        <taxon>Helotiales</taxon>
        <taxon>Dermateaceae</taxon>
        <taxon>Coleophoma</taxon>
    </lineage>
</organism>
<dbReference type="EMBL" id="PDLN01000011">
    <property type="protein sequence ID" value="RDW72210.1"/>
    <property type="molecule type" value="Genomic_DNA"/>
</dbReference>
<protein>
    <submittedName>
        <fullName evidence="1">Uncharacterized protein</fullName>
    </submittedName>
</protein>
<evidence type="ECO:0000313" key="2">
    <source>
        <dbReference type="Proteomes" id="UP000256328"/>
    </source>
</evidence>
<keyword evidence="2" id="KW-1185">Reference proteome</keyword>
<reference evidence="1 2" key="1">
    <citation type="journal article" date="2018" name="IMA Fungus">
        <title>IMA Genome-F 9: Draft genome sequence of Annulohypoxylon stygium, Aspergillus mulundensis, Berkeleyomyces basicola (syn. Thielaviopsis basicola), Ceratocystis smalleyi, two Cercospora beticola strains, Coleophoma cylindrospora, Fusarium fracticaudum, Phialophora cf. hyalina, and Morchella septimelata.</title>
        <authorList>
            <person name="Wingfield B.D."/>
            <person name="Bills G.F."/>
            <person name="Dong Y."/>
            <person name="Huang W."/>
            <person name="Nel W.J."/>
            <person name="Swalarsk-Parry B.S."/>
            <person name="Vaghefi N."/>
            <person name="Wilken P.M."/>
            <person name="An Z."/>
            <person name="de Beer Z.W."/>
            <person name="De Vos L."/>
            <person name="Chen L."/>
            <person name="Duong T.A."/>
            <person name="Gao Y."/>
            <person name="Hammerbacher A."/>
            <person name="Kikkert J.R."/>
            <person name="Li Y."/>
            <person name="Li H."/>
            <person name="Li K."/>
            <person name="Li Q."/>
            <person name="Liu X."/>
            <person name="Ma X."/>
            <person name="Naidoo K."/>
            <person name="Pethybridge S.J."/>
            <person name="Sun J."/>
            <person name="Steenkamp E.T."/>
            <person name="van der Nest M.A."/>
            <person name="van Wyk S."/>
            <person name="Wingfield M.J."/>
            <person name="Xiong C."/>
            <person name="Yue Q."/>
            <person name="Zhang X."/>
        </authorList>
    </citation>
    <scope>NUCLEOTIDE SEQUENCE [LARGE SCALE GENOMIC DNA]</scope>
    <source>
        <strain evidence="1 2">BP5796</strain>
    </source>
</reference>
<name>A0A3D8RE04_9HELO</name>
<dbReference type="Proteomes" id="UP000256328">
    <property type="component" value="Unassembled WGS sequence"/>
</dbReference>
<dbReference type="AlphaFoldDB" id="A0A3D8RE04"/>
<accession>A0A3D8RE04</accession>